<comment type="similarity">
    <text evidence="3">Belongs to the peptidase C26 family.</text>
</comment>
<comment type="pathway">
    <text evidence="2">Secondary metabolite biosynthesis.</text>
</comment>
<dbReference type="GO" id="GO:0005829">
    <property type="term" value="C:cytosol"/>
    <property type="evidence" value="ECO:0007669"/>
    <property type="project" value="UniProtKB-SubCell"/>
</dbReference>
<dbReference type="InterPro" id="IPR017926">
    <property type="entry name" value="GATASE"/>
</dbReference>
<dbReference type="Proteomes" id="UP000596660">
    <property type="component" value="Unplaced"/>
</dbReference>
<dbReference type="Gramene" id="AUR62028371-RA">
    <property type="protein sequence ID" value="AUR62028371-RA:cds"/>
    <property type="gene ID" value="AUR62028371"/>
</dbReference>
<reference evidence="7" key="1">
    <citation type="journal article" date="2017" name="Nature">
        <title>The genome of Chenopodium quinoa.</title>
        <authorList>
            <person name="Jarvis D.E."/>
            <person name="Ho Y.S."/>
            <person name="Lightfoot D.J."/>
            <person name="Schmoeckel S.M."/>
            <person name="Li B."/>
            <person name="Borm T.J.A."/>
            <person name="Ohyanagi H."/>
            <person name="Mineta K."/>
            <person name="Michell C.T."/>
            <person name="Saber N."/>
            <person name="Kharbatia N.M."/>
            <person name="Rupper R.R."/>
            <person name="Sharp A.R."/>
            <person name="Dally N."/>
            <person name="Boughton B.A."/>
            <person name="Woo Y.H."/>
            <person name="Gao G."/>
            <person name="Schijlen E.G.W.M."/>
            <person name="Guo X."/>
            <person name="Momin A.A."/>
            <person name="Negrao S."/>
            <person name="Al-Babili S."/>
            <person name="Gehring C."/>
            <person name="Roessner U."/>
            <person name="Jung C."/>
            <person name="Murphy K."/>
            <person name="Arold S.T."/>
            <person name="Gojobori T."/>
            <person name="van der Linden C.G."/>
            <person name="van Loo E.N."/>
            <person name="Jellen E.N."/>
            <person name="Maughan P.J."/>
            <person name="Tester M."/>
        </authorList>
    </citation>
    <scope>NUCLEOTIDE SEQUENCE [LARGE SCALE GENOMIC DNA]</scope>
    <source>
        <strain evidence="7">cv. PI 614886</strain>
    </source>
</reference>
<dbReference type="Gene3D" id="3.40.50.880">
    <property type="match status" value="1"/>
</dbReference>
<feature type="domain" description="Glutamine amidotransferase" evidence="6">
    <location>
        <begin position="65"/>
        <end position="209"/>
    </location>
</feature>
<dbReference type="GO" id="GO:0008233">
    <property type="term" value="F:peptidase activity"/>
    <property type="evidence" value="ECO:0007669"/>
    <property type="project" value="UniProtKB-ARBA"/>
</dbReference>
<dbReference type="PROSITE" id="PS51273">
    <property type="entry name" value="GATASE_TYPE_1"/>
    <property type="match status" value="1"/>
</dbReference>
<dbReference type="RefSeq" id="XP_021756616.1">
    <property type="nucleotide sequence ID" value="XM_021900924.1"/>
</dbReference>
<evidence type="ECO:0000256" key="3">
    <source>
        <dbReference type="ARBA" id="ARBA00011083"/>
    </source>
</evidence>
<dbReference type="OMA" id="HQIVRYG"/>
<dbReference type="Pfam" id="PF00117">
    <property type="entry name" value="GATase"/>
    <property type="match status" value="1"/>
</dbReference>
<evidence type="ECO:0000256" key="2">
    <source>
        <dbReference type="ARBA" id="ARBA00005179"/>
    </source>
</evidence>
<dbReference type="SMR" id="A0A803MFF3"/>
<dbReference type="GO" id="GO:0019760">
    <property type="term" value="P:glucosinolate metabolic process"/>
    <property type="evidence" value="ECO:0007669"/>
    <property type="project" value="UniProtKB-ARBA"/>
</dbReference>
<dbReference type="FunFam" id="3.40.50.880:FF:000040">
    <property type="entry name" value="Gamma-glutamyl peptidase 5"/>
    <property type="match status" value="1"/>
</dbReference>
<reference evidence="7" key="2">
    <citation type="submission" date="2021-03" db="UniProtKB">
        <authorList>
            <consortium name="EnsemblPlants"/>
        </authorList>
    </citation>
    <scope>IDENTIFICATION</scope>
</reference>
<gene>
    <name evidence="7" type="primary">LOC110721737</name>
</gene>
<dbReference type="InterPro" id="IPR029062">
    <property type="entry name" value="Class_I_gatase-like"/>
</dbReference>
<dbReference type="PANTHER" id="PTHR42695">
    <property type="entry name" value="GLUTAMINE AMIDOTRANSFERASE YLR126C-RELATED"/>
    <property type="match status" value="1"/>
</dbReference>
<dbReference type="GeneID" id="110721737"/>
<evidence type="ECO:0000259" key="6">
    <source>
        <dbReference type="Pfam" id="PF00117"/>
    </source>
</evidence>
<sequence>MENNDDQNNMMNTKRYALLLAAHDSEYVKKVYGGYFNVFVVAFGEEGEVWDLYRVVEGEFPNMNELEMYDGFVVSGSPFDAYGNEYWILELCILLQTLDSMQKKILGICFGHQVLCRALGGKVARSPTGWDIGLREIKINNKEFLTSQLNLEVSNHEIPQTLTIIKCHQDEVWEVPIDAEVVAFSDKTKVEMFTIGNHIFGIQGHPEYTKDILYNLIDRLLTNGSIVEEFAEASRSKIENIEPDRKHLEKICKNFLKGSHNSSYGFVELF</sequence>
<dbReference type="OrthoDB" id="92161at2759"/>
<comment type="subcellular location">
    <subcellularLocation>
        <location evidence="1">Cytoplasm</location>
        <location evidence="1">Cytosol</location>
    </subcellularLocation>
</comment>
<dbReference type="SUPFAM" id="SSF52317">
    <property type="entry name" value="Class I glutamine amidotransferase-like"/>
    <property type="match status" value="1"/>
</dbReference>
<organism evidence="7 8">
    <name type="scientific">Chenopodium quinoa</name>
    <name type="common">Quinoa</name>
    <dbReference type="NCBI Taxonomy" id="63459"/>
    <lineage>
        <taxon>Eukaryota</taxon>
        <taxon>Viridiplantae</taxon>
        <taxon>Streptophyta</taxon>
        <taxon>Embryophyta</taxon>
        <taxon>Tracheophyta</taxon>
        <taxon>Spermatophyta</taxon>
        <taxon>Magnoliopsida</taxon>
        <taxon>eudicotyledons</taxon>
        <taxon>Gunneridae</taxon>
        <taxon>Pentapetalae</taxon>
        <taxon>Caryophyllales</taxon>
        <taxon>Chenopodiaceae</taxon>
        <taxon>Chenopodioideae</taxon>
        <taxon>Atripliceae</taxon>
        <taxon>Chenopodium</taxon>
    </lineage>
</organism>
<dbReference type="PANTHER" id="PTHR42695:SF9">
    <property type="entry name" value="GAMMA-GLUTAMYL PEPTIDASE 2-RELATED"/>
    <property type="match status" value="1"/>
</dbReference>
<dbReference type="KEGG" id="cqi:110721737"/>
<evidence type="ECO:0000256" key="5">
    <source>
        <dbReference type="ARBA" id="ARBA00022801"/>
    </source>
</evidence>
<keyword evidence="4" id="KW-0963">Cytoplasm</keyword>
<evidence type="ECO:0000313" key="8">
    <source>
        <dbReference type="Proteomes" id="UP000596660"/>
    </source>
</evidence>
<dbReference type="CDD" id="cd01741">
    <property type="entry name" value="GATase1_1"/>
    <property type="match status" value="1"/>
</dbReference>
<dbReference type="InterPro" id="IPR044992">
    <property type="entry name" value="ChyE-like"/>
</dbReference>
<evidence type="ECO:0000313" key="7">
    <source>
        <dbReference type="EnsemblPlants" id="AUR62028371-RA:cds"/>
    </source>
</evidence>
<keyword evidence="8" id="KW-1185">Reference proteome</keyword>
<protein>
    <recommendedName>
        <fullName evidence="6">Glutamine amidotransferase domain-containing protein</fullName>
    </recommendedName>
</protein>
<dbReference type="EnsemblPlants" id="AUR62028371-RA">
    <property type="protein sequence ID" value="AUR62028371-RA:cds"/>
    <property type="gene ID" value="AUR62028371"/>
</dbReference>
<keyword evidence="5" id="KW-0378">Hydrolase</keyword>
<evidence type="ECO:0000256" key="4">
    <source>
        <dbReference type="ARBA" id="ARBA00022490"/>
    </source>
</evidence>
<name>A0A803MFF3_CHEQI</name>
<dbReference type="AlphaFoldDB" id="A0A803MFF3"/>
<evidence type="ECO:0000256" key="1">
    <source>
        <dbReference type="ARBA" id="ARBA00004514"/>
    </source>
</evidence>
<accession>A0A803MFF3</accession>
<proteinExistence type="inferred from homology"/>